<dbReference type="Gene3D" id="2.60.40.4070">
    <property type="match status" value="1"/>
</dbReference>
<dbReference type="InterPro" id="IPR015943">
    <property type="entry name" value="WD40/YVTN_repeat-like_dom_sf"/>
</dbReference>
<evidence type="ECO:0000313" key="4">
    <source>
        <dbReference type="Proteomes" id="UP000739538"/>
    </source>
</evidence>
<gene>
    <name evidence="3" type="ORF">KDA27_09080</name>
</gene>
<dbReference type="Proteomes" id="UP000739538">
    <property type="component" value="Unassembled WGS sequence"/>
</dbReference>
<dbReference type="SUPFAM" id="SSF63829">
    <property type="entry name" value="Calcium-dependent phosphotriesterase"/>
    <property type="match status" value="3"/>
</dbReference>
<reference evidence="3" key="1">
    <citation type="submission" date="2020-04" db="EMBL/GenBank/DDBJ databases">
        <authorList>
            <person name="Zhang T."/>
        </authorList>
    </citation>
    <scope>NUCLEOTIDE SEQUENCE</scope>
    <source>
        <strain evidence="3">HKST-UBA02</strain>
    </source>
</reference>
<sequence>MAYVDRRPARIVGACAALVTAASLSFSASALAAPPEGSTWSYFRPGNTGVMGDYSDALWISPDGNPWLGGYDPFFEEGGLSRYVASEDRWENFSNVDYPIIGNSNIVGASRVSDIAPDASGGLWMSMWYGALYFDPAVGPDSFIRFTPANSPIPPGRITDVAVAEDGSVWFSAITVSWGIGGLSRYEPGTGTWTVWDHQTNANGWPAWSSIDRICTQPKPGGGYRIFVDGDFGLRMFDSTTETFTSVPGNVLAIAGQSACDDAGNVWFLRDGGSGAPYSIDYQRPDGTWVTPAEPYFGAGNDMWAFRALGSGQALMVDGNNATFRFDGTSWTSLGTWRAGAFTYEVDMDELGNVWVSGNQGAAKWDPETNAWQRYRITNTGQMDNWSRDISLTPDGQVWITSNAAPGIGGISRFDGERWHNHNEYHYGLGEDWPFPTDNADCITFRPSTGNVAFNPMFNGLAEWNGSGYQVLESGTTSDGLVEDSDGRLWIQGQYFKLRYRDGGGFHDVPILGWGNNVVQDPDRSGTVWACATGEVVRTDGAYRYSRANTELPEINPMHDVFTGVAAGPGGVAWLGTTEGLFRLDAENGTHEWWHSSNSDMPGDQVKPLVVSPDGRVWFTNFGSNGIEPSLVWFDGTEFGTVTLADGLPHAQIEDAELRVLPDGYEVWMACASRGIAVLHVPMTDPAGIGDASPTQLAQLLPNTPNPFDASTLVRFTLARSTPVRLDIFDAQGRKVRTLADGPMGAGFHAMEWDGTNSAGEAVASGVYFSRLETVSQGEQQRRLTIIR</sequence>
<organism evidence="3 4">
    <name type="scientific">Eiseniibacteriota bacterium</name>
    <dbReference type="NCBI Taxonomy" id="2212470"/>
    <lineage>
        <taxon>Bacteria</taxon>
        <taxon>Candidatus Eiseniibacteriota</taxon>
    </lineage>
</organism>
<feature type="signal peptide" evidence="1">
    <location>
        <begin position="1"/>
        <end position="32"/>
    </location>
</feature>
<accession>A0A956NCT3</accession>
<proteinExistence type="predicted"/>
<dbReference type="AlphaFoldDB" id="A0A956NCT3"/>
<dbReference type="InterPro" id="IPR025965">
    <property type="entry name" value="FlgD/Vpr_Ig-like"/>
</dbReference>
<comment type="caution">
    <text evidence="3">The sequence shown here is derived from an EMBL/GenBank/DDBJ whole genome shotgun (WGS) entry which is preliminary data.</text>
</comment>
<protein>
    <recommendedName>
        <fullName evidence="2">FlgD/Vpr Ig-like domain-containing protein</fullName>
    </recommendedName>
</protein>
<name>A0A956NCT3_UNCEI</name>
<reference evidence="3" key="2">
    <citation type="journal article" date="2021" name="Microbiome">
        <title>Successional dynamics and alternative stable states in a saline activated sludge microbial community over 9 years.</title>
        <authorList>
            <person name="Wang Y."/>
            <person name="Ye J."/>
            <person name="Ju F."/>
            <person name="Liu L."/>
            <person name="Boyd J.A."/>
            <person name="Deng Y."/>
            <person name="Parks D.H."/>
            <person name="Jiang X."/>
            <person name="Yin X."/>
            <person name="Woodcroft B.J."/>
            <person name="Tyson G.W."/>
            <person name="Hugenholtz P."/>
            <person name="Polz M.F."/>
            <person name="Zhang T."/>
        </authorList>
    </citation>
    <scope>NUCLEOTIDE SEQUENCE</scope>
    <source>
        <strain evidence="3">HKST-UBA02</strain>
    </source>
</reference>
<evidence type="ECO:0000256" key="1">
    <source>
        <dbReference type="SAM" id="SignalP"/>
    </source>
</evidence>
<dbReference type="Pfam" id="PF13860">
    <property type="entry name" value="FlgD_ig"/>
    <property type="match status" value="1"/>
</dbReference>
<evidence type="ECO:0000259" key="2">
    <source>
        <dbReference type="Pfam" id="PF13860"/>
    </source>
</evidence>
<feature type="chain" id="PRO_5036957574" description="FlgD/Vpr Ig-like domain-containing protein" evidence="1">
    <location>
        <begin position="33"/>
        <end position="788"/>
    </location>
</feature>
<feature type="domain" description="FlgD/Vpr Ig-like" evidence="2">
    <location>
        <begin position="713"/>
        <end position="773"/>
    </location>
</feature>
<dbReference type="EMBL" id="JAGQHS010000037">
    <property type="protein sequence ID" value="MCA9755941.1"/>
    <property type="molecule type" value="Genomic_DNA"/>
</dbReference>
<keyword evidence="1" id="KW-0732">Signal</keyword>
<evidence type="ECO:0000313" key="3">
    <source>
        <dbReference type="EMBL" id="MCA9755941.1"/>
    </source>
</evidence>
<dbReference type="Gene3D" id="2.130.10.10">
    <property type="entry name" value="YVTN repeat-like/Quinoprotein amine dehydrogenase"/>
    <property type="match status" value="3"/>
</dbReference>